<dbReference type="InterPro" id="IPR004604">
    <property type="entry name" value="DNA_recomb/repair_RecN"/>
</dbReference>
<dbReference type="GO" id="GO:0005524">
    <property type="term" value="F:ATP binding"/>
    <property type="evidence" value="ECO:0007669"/>
    <property type="project" value="UniProtKB-KW"/>
</dbReference>
<feature type="domain" description="RecF/RecN/SMC N-terminal" evidence="11">
    <location>
        <begin position="14"/>
        <end position="512"/>
    </location>
</feature>
<evidence type="ECO:0000256" key="7">
    <source>
        <dbReference type="ARBA" id="ARBA00023204"/>
    </source>
</evidence>
<evidence type="ECO:0000256" key="10">
    <source>
        <dbReference type="SAM" id="Coils"/>
    </source>
</evidence>
<dbReference type="RefSeq" id="WP_029313196.1">
    <property type="nucleotide sequence ID" value="NZ_FTNE01000007.1"/>
</dbReference>
<dbReference type="PIRSF" id="PIRSF003128">
    <property type="entry name" value="RecN"/>
    <property type="match status" value="1"/>
</dbReference>
<evidence type="ECO:0000259" key="11">
    <source>
        <dbReference type="Pfam" id="PF02463"/>
    </source>
</evidence>
<evidence type="ECO:0000256" key="6">
    <source>
        <dbReference type="ARBA" id="ARBA00022840"/>
    </source>
</evidence>
<dbReference type="NCBIfam" id="TIGR00634">
    <property type="entry name" value="recN"/>
    <property type="match status" value="1"/>
</dbReference>
<accession>A0A8G2CK28</accession>
<comment type="function">
    <text evidence="1 9">May be involved in recombinational repair of damaged DNA.</text>
</comment>
<evidence type="ECO:0000256" key="1">
    <source>
        <dbReference type="ARBA" id="ARBA00003618"/>
    </source>
</evidence>
<reference evidence="12 13" key="1">
    <citation type="submission" date="2017-01" db="EMBL/GenBank/DDBJ databases">
        <authorList>
            <person name="Varghese N."/>
            <person name="Submissions S."/>
        </authorList>
    </citation>
    <scope>NUCLEOTIDE SEQUENCE [LARGE SCALE GENOMIC DNA]</scope>
    <source>
        <strain evidence="12 13">ATCC 35905</strain>
    </source>
</reference>
<evidence type="ECO:0000256" key="9">
    <source>
        <dbReference type="PIRNR" id="PIRNR003128"/>
    </source>
</evidence>
<dbReference type="OrthoDB" id="9806954at2"/>
<gene>
    <name evidence="12" type="ORF">SAMN05421828_107129</name>
</gene>
<comment type="caution">
    <text evidence="12">The sequence shown here is derived from an EMBL/GenBank/DDBJ whole genome shotgun (WGS) entry which is preliminary data.</text>
</comment>
<feature type="coiled-coil region" evidence="10">
    <location>
        <begin position="267"/>
        <end position="294"/>
    </location>
</feature>
<dbReference type="PANTHER" id="PTHR11059">
    <property type="entry name" value="DNA REPAIR PROTEIN RECN"/>
    <property type="match status" value="1"/>
</dbReference>
<evidence type="ECO:0000256" key="8">
    <source>
        <dbReference type="ARBA" id="ARBA00033408"/>
    </source>
</evidence>
<dbReference type="Gene3D" id="3.40.50.300">
    <property type="entry name" value="P-loop containing nucleotide triphosphate hydrolases"/>
    <property type="match status" value="2"/>
</dbReference>
<dbReference type="GO" id="GO:0006310">
    <property type="term" value="P:DNA recombination"/>
    <property type="evidence" value="ECO:0007669"/>
    <property type="project" value="InterPro"/>
</dbReference>
<keyword evidence="7 9" id="KW-0234">DNA repair</keyword>
<sequence>MLTALSIRDVVLIDRLDLSFDTGLSVFTGETGAGKSILLDALGLALGARADAGLIRAEAAQAVVTASFVVGATHPAYALLDHHGIAGGEDILLRRIVARDGKSRALINDQPVGAALLRRVADLLIEIQGQHAQIGLSDAATQRNMLDDYGVDRALRDTVASFHASWQAAEAARHDAAAALAEAQRDEDFLRHAVDELATLAPRNGEEDDLAASRQHLQGAERRAEAIGNALGELAPRERRSAGPAATLRSAARALARIAEAEQGPVIGQALAAIERAEEALSEAETLLSRAASEAEADPRGLEAIEERLFALRAMARKHGVTAPELPGLLDHFAARLATLDAGTASLQQCEAAAHAARGEYITAAAALTGARDQAAARLSRAVGRELPPLKLDRARFVVERSALPEAQWGPRGADAVRFLIATNPGDAPGALDRVASGGELSRLLLALNVVLAGESPVGTLIFDEVDSGIGGATAAAVGERLARIAQATQVLVVTHSPQVAARAGAHFQVAKASGRSRAQTLVTRLPAEARREEIARMLAGETITDAAREAAASLLAGA</sequence>
<dbReference type="Pfam" id="PF02463">
    <property type="entry name" value="SMC_N"/>
    <property type="match status" value="1"/>
</dbReference>
<dbReference type="PANTHER" id="PTHR11059:SF0">
    <property type="entry name" value="DNA REPAIR PROTEIN RECN"/>
    <property type="match status" value="1"/>
</dbReference>
<organism evidence="12 13">
    <name type="scientific">Acidiphilium rubrum</name>
    <dbReference type="NCBI Taxonomy" id="526"/>
    <lineage>
        <taxon>Bacteria</taxon>
        <taxon>Pseudomonadati</taxon>
        <taxon>Pseudomonadota</taxon>
        <taxon>Alphaproteobacteria</taxon>
        <taxon>Acetobacterales</taxon>
        <taxon>Acidocellaceae</taxon>
        <taxon>Acidiphilium</taxon>
    </lineage>
</organism>
<dbReference type="EMBL" id="FTNE01000007">
    <property type="protein sequence ID" value="SIQ65670.1"/>
    <property type="molecule type" value="Genomic_DNA"/>
</dbReference>
<keyword evidence="4" id="KW-0547">Nucleotide-binding</keyword>
<dbReference type="Proteomes" id="UP000186308">
    <property type="component" value="Unassembled WGS sequence"/>
</dbReference>
<evidence type="ECO:0000256" key="2">
    <source>
        <dbReference type="ARBA" id="ARBA00009441"/>
    </source>
</evidence>
<dbReference type="GO" id="GO:0043590">
    <property type="term" value="C:bacterial nucleoid"/>
    <property type="evidence" value="ECO:0007669"/>
    <property type="project" value="TreeGrafter"/>
</dbReference>
<keyword evidence="10" id="KW-0175">Coiled coil</keyword>
<evidence type="ECO:0000313" key="12">
    <source>
        <dbReference type="EMBL" id="SIQ65670.1"/>
    </source>
</evidence>
<evidence type="ECO:0000256" key="5">
    <source>
        <dbReference type="ARBA" id="ARBA00022763"/>
    </source>
</evidence>
<dbReference type="AlphaFoldDB" id="A0A8G2CK28"/>
<dbReference type="InterPro" id="IPR027417">
    <property type="entry name" value="P-loop_NTPase"/>
</dbReference>
<dbReference type="InterPro" id="IPR003395">
    <property type="entry name" value="RecF/RecN/SMC_N"/>
</dbReference>
<protein>
    <recommendedName>
        <fullName evidence="3 9">DNA repair protein RecN</fullName>
    </recommendedName>
    <alternativeName>
        <fullName evidence="8 9">Recombination protein N</fullName>
    </alternativeName>
</protein>
<proteinExistence type="inferred from homology"/>
<evidence type="ECO:0000313" key="13">
    <source>
        <dbReference type="Proteomes" id="UP000186308"/>
    </source>
</evidence>
<evidence type="ECO:0000256" key="3">
    <source>
        <dbReference type="ARBA" id="ARBA00021315"/>
    </source>
</evidence>
<evidence type="ECO:0000256" key="4">
    <source>
        <dbReference type="ARBA" id="ARBA00022741"/>
    </source>
</evidence>
<keyword evidence="6" id="KW-0067">ATP-binding</keyword>
<dbReference type="CDD" id="cd03241">
    <property type="entry name" value="ABC_RecN"/>
    <property type="match status" value="1"/>
</dbReference>
<keyword evidence="5 9" id="KW-0227">DNA damage</keyword>
<dbReference type="GO" id="GO:0006281">
    <property type="term" value="P:DNA repair"/>
    <property type="evidence" value="ECO:0007669"/>
    <property type="project" value="UniProtKB-KW"/>
</dbReference>
<dbReference type="GO" id="GO:0009432">
    <property type="term" value="P:SOS response"/>
    <property type="evidence" value="ECO:0007669"/>
    <property type="project" value="TreeGrafter"/>
</dbReference>
<comment type="similarity">
    <text evidence="2 9">Belongs to the RecN family.</text>
</comment>
<name>A0A8G2CK28_ACIRU</name>
<keyword evidence="13" id="KW-1185">Reference proteome</keyword>
<dbReference type="SUPFAM" id="SSF52540">
    <property type="entry name" value="P-loop containing nucleoside triphosphate hydrolases"/>
    <property type="match status" value="2"/>
</dbReference>